<dbReference type="GO" id="GO:0080019">
    <property type="term" value="F:alcohol-forming very long-chain fatty acyl-CoA reductase activity"/>
    <property type="evidence" value="ECO:0007669"/>
    <property type="project" value="InterPro"/>
</dbReference>
<keyword evidence="7 10" id="KW-0443">Lipid metabolism</keyword>
<comment type="subcellular location">
    <subcellularLocation>
        <location evidence="1">Membrane</location>
        <topology evidence="1">Multi-pass membrane protein</topology>
    </subcellularLocation>
</comment>
<evidence type="ECO:0000313" key="13">
    <source>
        <dbReference type="EMBL" id="CAG9809498.1"/>
    </source>
</evidence>
<comment type="catalytic activity">
    <reaction evidence="9 10">
        <text>a long-chain fatty acyl-CoA + 2 NADPH + 2 H(+) = a long-chain primary fatty alcohol + 2 NADP(+) + CoA</text>
        <dbReference type="Rhea" id="RHEA:52716"/>
        <dbReference type="ChEBI" id="CHEBI:15378"/>
        <dbReference type="ChEBI" id="CHEBI:57287"/>
        <dbReference type="ChEBI" id="CHEBI:57783"/>
        <dbReference type="ChEBI" id="CHEBI:58349"/>
        <dbReference type="ChEBI" id="CHEBI:77396"/>
        <dbReference type="ChEBI" id="CHEBI:83139"/>
        <dbReference type="EC" id="1.2.1.84"/>
    </reaction>
</comment>
<dbReference type="GO" id="GO:0102965">
    <property type="term" value="F:alcohol-forming long-chain fatty acyl-CoA reductase activity"/>
    <property type="evidence" value="ECO:0007669"/>
    <property type="project" value="UniProtKB-EC"/>
</dbReference>
<reference evidence="13" key="1">
    <citation type="submission" date="2022-01" db="EMBL/GenBank/DDBJ databases">
        <authorList>
            <person name="King R."/>
        </authorList>
    </citation>
    <scope>NUCLEOTIDE SEQUENCE</scope>
</reference>
<comment type="similarity">
    <text evidence="2 10">Belongs to the fatty acyl-CoA reductase family.</text>
</comment>
<protein>
    <recommendedName>
        <fullName evidence="10">Fatty acyl-CoA reductase</fullName>
        <ecNumber evidence="10">1.2.1.84</ecNumber>
    </recommendedName>
</protein>
<gene>
    <name evidence="13" type="ORF">CHIRRI_LOCUS12319</name>
</gene>
<organism evidence="13 14">
    <name type="scientific">Chironomus riparius</name>
    <dbReference type="NCBI Taxonomy" id="315576"/>
    <lineage>
        <taxon>Eukaryota</taxon>
        <taxon>Metazoa</taxon>
        <taxon>Ecdysozoa</taxon>
        <taxon>Arthropoda</taxon>
        <taxon>Hexapoda</taxon>
        <taxon>Insecta</taxon>
        <taxon>Pterygota</taxon>
        <taxon>Neoptera</taxon>
        <taxon>Endopterygota</taxon>
        <taxon>Diptera</taxon>
        <taxon>Nematocera</taxon>
        <taxon>Chironomoidea</taxon>
        <taxon>Chironomidae</taxon>
        <taxon>Chironominae</taxon>
        <taxon>Chironomus</taxon>
    </lineage>
</organism>
<dbReference type="GO" id="GO:0035336">
    <property type="term" value="P:long-chain fatty-acyl-CoA metabolic process"/>
    <property type="evidence" value="ECO:0007669"/>
    <property type="project" value="TreeGrafter"/>
</dbReference>
<dbReference type="EMBL" id="OU895879">
    <property type="protein sequence ID" value="CAG9809498.1"/>
    <property type="molecule type" value="Genomic_DNA"/>
</dbReference>
<evidence type="ECO:0000259" key="11">
    <source>
        <dbReference type="Pfam" id="PF03015"/>
    </source>
</evidence>
<reference evidence="13" key="2">
    <citation type="submission" date="2022-10" db="EMBL/GenBank/DDBJ databases">
        <authorList>
            <consortium name="ENA_rothamsted_submissions"/>
            <consortium name="culmorum"/>
            <person name="King R."/>
        </authorList>
    </citation>
    <scope>NUCLEOTIDE SEQUENCE</scope>
</reference>
<dbReference type="InterPro" id="IPR036291">
    <property type="entry name" value="NAD(P)-bd_dom_sf"/>
</dbReference>
<evidence type="ECO:0000256" key="9">
    <source>
        <dbReference type="ARBA" id="ARBA00052530"/>
    </source>
</evidence>
<evidence type="ECO:0000256" key="6">
    <source>
        <dbReference type="ARBA" id="ARBA00022989"/>
    </source>
</evidence>
<evidence type="ECO:0000256" key="1">
    <source>
        <dbReference type="ARBA" id="ARBA00004141"/>
    </source>
</evidence>
<dbReference type="Proteomes" id="UP001153620">
    <property type="component" value="Chromosome 3"/>
</dbReference>
<evidence type="ECO:0000256" key="5">
    <source>
        <dbReference type="ARBA" id="ARBA00022857"/>
    </source>
</evidence>
<evidence type="ECO:0000256" key="8">
    <source>
        <dbReference type="ARBA" id="ARBA00023136"/>
    </source>
</evidence>
<comment type="function">
    <text evidence="10">Catalyzes the reduction of fatty acyl-CoA to fatty alcohols.</text>
</comment>
<dbReference type="PANTHER" id="PTHR11011:SF45">
    <property type="entry name" value="FATTY ACYL-COA REDUCTASE CG8306-RELATED"/>
    <property type="match status" value="1"/>
</dbReference>
<dbReference type="Pfam" id="PF07993">
    <property type="entry name" value="NAD_binding_4"/>
    <property type="match status" value="1"/>
</dbReference>
<dbReference type="CDD" id="cd09071">
    <property type="entry name" value="FAR_C"/>
    <property type="match status" value="1"/>
</dbReference>
<dbReference type="FunFam" id="3.40.50.720:FF:000143">
    <property type="entry name" value="Fatty acyl-CoA reductase"/>
    <property type="match status" value="1"/>
</dbReference>
<keyword evidence="3 10" id="KW-0444">Lipid biosynthesis</keyword>
<feature type="domain" description="Fatty acyl-CoA reductase C-terminal" evidence="11">
    <location>
        <begin position="366"/>
        <end position="456"/>
    </location>
</feature>
<dbReference type="SUPFAM" id="SSF51735">
    <property type="entry name" value="NAD(P)-binding Rossmann-fold domains"/>
    <property type="match status" value="1"/>
</dbReference>
<dbReference type="CDD" id="cd05236">
    <property type="entry name" value="FAR-N_SDR_e"/>
    <property type="match status" value="1"/>
</dbReference>
<keyword evidence="8" id="KW-0472">Membrane</keyword>
<sequence length="511" mass="58947">MSISKYSSIPELYNGKNVLVTGGTGFLGKAIAEKLLRSCQGIENIYLLVRPKKGKSVNDRLIELKNSSVFDLIRENNEELLNKLVLIEGDIACLELGISKADQELLCEKVSIILNSAATVTFNEPLKIAVFTNLRSLRELIRLSRHMKLLESFVHISTSYSNWFEINVEEEFYPIKYDPNAVINMCESFPEDALEKFRPILKGRHANTYTFTKALSENLIYKDAQDLPFSIVRPSIICSALKEPKVGWIDSYAALVPYTDSIQRGTFRSGRFLKNSIIDAIPIDLTTNLIIAASWEAANNYDSKPRIPKIYHSSTATSNTISWKQMFNLTVETARKYPPNNIYWWPQMRIYKSKRAFDFDQFLTNRVPAYFMDLYSTILGRKPKALKMYQTFQQQFEEAQFVAMNPVKILSGKYKDLQNSMTKSDQAEFYFDPKLIKWQQYTQDFCFGIRKYIRKEREDPLESTIGKKKLKNIKMTRLSMRALTVGGILYGCVKVGQYIKKENNKTEFYLC</sequence>
<keyword evidence="6" id="KW-1133">Transmembrane helix</keyword>
<dbReference type="GO" id="GO:0016020">
    <property type="term" value="C:membrane"/>
    <property type="evidence" value="ECO:0007669"/>
    <property type="project" value="UniProtKB-SubCell"/>
</dbReference>
<name>A0A9N9WXI6_9DIPT</name>
<proteinExistence type="inferred from homology"/>
<dbReference type="Pfam" id="PF03015">
    <property type="entry name" value="Sterile"/>
    <property type="match status" value="1"/>
</dbReference>
<evidence type="ECO:0000256" key="7">
    <source>
        <dbReference type="ARBA" id="ARBA00023098"/>
    </source>
</evidence>
<accession>A0A9N9WXI6</accession>
<evidence type="ECO:0000256" key="3">
    <source>
        <dbReference type="ARBA" id="ARBA00022516"/>
    </source>
</evidence>
<keyword evidence="4" id="KW-0812">Transmembrane</keyword>
<dbReference type="AlphaFoldDB" id="A0A9N9WXI6"/>
<keyword evidence="5 10" id="KW-0521">NADP</keyword>
<evidence type="ECO:0000256" key="10">
    <source>
        <dbReference type="RuleBase" id="RU363097"/>
    </source>
</evidence>
<evidence type="ECO:0000313" key="14">
    <source>
        <dbReference type="Proteomes" id="UP001153620"/>
    </source>
</evidence>
<dbReference type="GO" id="GO:0005777">
    <property type="term" value="C:peroxisome"/>
    <property type="evidence" value="ECO:0007669"/>
    <property type="project" value="TreeGrafter"/>
</dbReference>
<keyword evidence="10" id="KW-0560">Oxidoreductase</keyword>
<dbReference type="EC" id="1.2.1.84" evidence="10"/>
<evidence type="ECO:0000256" key="4">
    <source>
        <dbReference type="ARBA" id="ARBA00022692"/>
    </source>
</evidence>
<dbReference type="PANTHER" id="PTHR11011">
    <property type="entry name" value="MALE STERILITY PROTEIN 2-RELATED"/>
    <property type="match status" value="1"/>
</dbReference>
<evidence type="ECO:0000256" key="2">
    <source>
        <dbReference type="ARBA" id="ARBA00005928"/>
    </source>
</evidence>
<evidence type="ECO:0000259" key="12">
    <source>
        <dbReference type="Pfam" id="PF07993"/>
    </source>
</evidence>
<dbReference type="OrthoDB" id="429813at2759"/>
<feature type="domain" description="Thioester reductase (TE)" evidence="12">
    <location>
        <begin position="20"/>
        <end position="290"/>
    </location>
</feature>
<dbReference type="InterPro" id="IPR033640">
    <property type="entry name" value="FAR_C"/>
</dbReference>
<keyword evidence="14" id="KW-1185">Reference proteome</keyword>
<dbReference type="InterPro" id="IPR013120">
    <property type="entry name" value="FAR_NAD-bd"/>
</dbReference>
<dbReference type="Gene3D" id="3.40.50.720">
    <property type="entry name" value="NAD(P)-binding Rossmann-like Domain"/>
    <property type="match status" value="1"/>
</dbReference>
<dbReference type="InterPro" id="IPR026055">
    <property type="entry name" value="FAR"/>
</dbReference>